<dbReference type="Proteomes" id="UP001055093">
    <property type="component" value="Unassembled WGS sequence"/>
</dbReference>
<proteinExistence type="predicted"/>
<organism evidence="1 2">
    <name type="scientific">Methylorubrum suomiense</name>
    <dbReference type="NCBI Taxonomy" id="144191"/>
    <lineage>
        <taxon>Bacteria</taxon>
        <taxon>Pseudomonadati</taxon>
        <taxon>Pseudomonadota</taxon>
        <taxon>Alphaproteobacteria</taxon>
        <taxon>Hyphomicrobiales</taxon>
        <taxon>Methylobacteriaceae</taxon>
        <taxon>Methylorubrum</taxon>
    </lineage>
</organism>
<name>A0ABQ4UQH0_9HYPH</name>
<comment type="caution">
    <text evidence="1">The sequence shown here is derived from an EMBL/GenBank/DDBJ whole genome shotgun (WGS) entry which is preliminary data.</text>
</comment>
<gene>
    <name evidence="1" type="ORF">BGCPKDLD_1087</name>
</gene>
<evidence type="ECO:0000313" key="1">
    <source>
        <dbReference type="EMBL" id="GJE74516.1"/>
    </source>
</evidence>
<accession>A0ABQ4UQH0</accession>
<evidence type="ECO:0000313" key="2">
    <source>
        <dbReference type="Proteomes" id="UP001055093"/>
    </source>
</evidence>
<reference evidence="1" key="2">
    <citation type="submission" date="2021-08" db="EMBL/GenBank/DDBJ databases">
        <authorList>
            <person name="Tani A."/>
            <person name="Ola A."/>
            <person name="Ogura Y."/>
            <person name="Katsura K."/>
            <person name="Hayashi T."/>
        </authorList>
    </citation>
    <scope>NUCLEOTIDE SEQUENCE</scope>
    <source>
        <strain evidence="1">DSM 14458</strain>
    </source>
</reference>
<reference evidence="1" key="1">
    <citation type="journal article" date="2021" name="Front. Microbiol.">
        <title>Comprehensive Comparative Genomics and Phenotyping of Methylobacterium Species.</title>
        <authorList>
            <person name="Alessa O."/>
            <person name="Ogura Y."/>
            <person name="Fujitani Y."/>
            <person name="Takami H."/>
            <person name="Hayashi T."/>
            <person name="Sahin N."/>
            <person name="Tani A."/>
        </authorList>
    </citation>
    <scope>NUCLEOTIDE SEQUENCE</scope>
    <source>
        <strain evidence="1">DSM 14458</strain>
    </source>
</reference>
<dbReference type="EMBL" id="BPRE01000002">
    <property type="protein sequence ID" value="GJE74516.1"/>
    <property type="molecule type" value="Genomic_DNA"/>
</dbReference>
<dbReference type="RefSeq" id="WP_137831622.1">
    <property type="nucleotide sequence ID" value="NZ_BPRE01000002.1"/>
</dbReference>
<sequence length="82" mass="8803">MSASPMSRAEAIALGRTEPAASAYGAHMRDPSAIRREAERVRILMAVCRLPAATPVLVTTPADDVATDPVELRRLALSRFSL</sequence>
<keyword evidence="2" id="KW-1185">Reference proteome</keyword>
<protein>
    <submittedName>
        <fullName evidence="1">Uncharacterized protein</fullName>
    </submittedName>
</protein>